<keyword evidence="2" id="KW-1185">Reference proteome</keyword>
<comment type="caution">
    <text evidence="1">The sequence shown here is derived from an EMBL/GenBank/DDBJ whole genome shotgun (WGS) entry which is preliminary data.</text>
</comment>
<evidence type="ECO:0000313" key="2">
    <source>
        <dbReference type="Proteomes" id="UP001468798"/>
    </source>
</evidence>
<name>A0ABU9NNC1_9FLAO</name>
<organism evidence="1 2">
    <name type="scientific">Flavobacterium polysaccharolyticum</name>
    <dbReference type="NCBI Taxonomy" id="3133148"/>
    <lineage>
        <taxon>Bacteria</taxon>
        <taxon>Pseudomonadati</taxon>
        <taxon>Bacteroidota</taxon>
        <taxon>Flavobacteriia</taxon>
        <taxon>Flavobacteriales</taxon>
        <taxon>Flavobacteriaceae</taxon>
        <taxon>Flavobacterium</taxon>
    </lineage>
</organism>
<dbReference type="EMBL" id="JBCGDP010000007">
    <property type="protein sequence ID" value="MEM0576565.1"/>
    <property type="molecule type" value="Genomic_DNA"/>
</dbReference>
<evidence type="ECO:0000313" key="1">
    <source>
        <dbReference type="EMBL" id="MEM0576565.1"/>
    </source>
</evidence>
<dbReference type="RefSeq" id="WP_342691565.1">
    <property type="nucleotide sequence ID" value="NZ_JBCGDP010000007.1"/>
</dbReference>
<gene>
    <name evidence="1" type="ORF">WFZ86_08650</name>
</gene>
<sequence length="146" mass="16920">MIYKENDFVKYIGDYTTMEPLRRNEDFAQIVEIDKNESYWVVTLDLITSNSRIKCLVSSIRPISTEEIHLNRLGFNEVLLDNGKKYFQRDGIMLTSIGITFSQINFTFISGLCVGDLRNFTSPDIEKFIVNGEFSVEKFYSIYPSV</sequence>
<dbReference type="Proteomes" id="UP001468798">
    <property type="component" value="Unassembled WGS sequence"/>
</dbReference>
<proteinExistence type="predicted"/>
<accession>A0ABU9NNC1</accession>
<protein>
    <submittedName>
        <fullName evidence="1">Uncharacterized protein</fullName>
    </submittedName>
</protein>
<reference evidence="1 2" key="1">
    <citation type="submission" date="2024-03" db="EMBL/GenBank/DDBJ databases">
        <title>Two novel species of the genus Flavobacterium exhibiting potentially degradation of complex polysaccharides.</title>
        <authorList>
            <person name="Lian X."/>
        </authorList>
    </citation>
    <scope>NUCLEOTIDE SEQUENCE [LARGE SCALE GENOMIC DNA]</scope>
    <source>
        <strain evidence="1 2">N6</strain>
    </source>
</reference>